<dbReference type="CDD" id="cd08566">
    <property type="entry name" value="GDPD_AtGDE_like"/>
    <property type="match status" value="1"/>
</dbReference>
<gene>
    <name evidence="2" type="ORF">DDR33_13925</name>
</gene>
<dbReference type="PANTHER" id="PTHR46320:SF1">
    <property type="entry name" value="GLYCEROPHOSPHODIESTER PHOSPHODIESTERASE 1"/>
    <property type="match status" value="1"/>
</dbReference>
<dbReference type="InterPro" id="IPR017946">
    <property type="entry name" value="PLC-like_Pdiesterase_TIM-brl"/>
</dbReference>
<dbReference type="PROSITE" id="PS51257">
    <property type="entry name" value="PROKAR_LIPOPROTEIN"/>
    <property type="match status" value="1"/>
</dbReference>
<organism evidence="2 3">
    <name type="scientific">Pararcticibacter amylolyticus</name>
    <dbReference type="NCBI Taxonomy" id="2173175"/>
    <lineage>
        <taxon>Bacteria</taxon>
        <taxon>Pseudomonadati</taxon>
        <taxon>Bacteroidota</taxon>
        <taxon>Sphingobacteriia</taxon>
        <taxon>Sphingobacteriales</taxon>
        <taxon>Sphingobacteriaceae</taxon>
        <taxon>Pararcticibacter</taxon>
    </lineage>
</organism>
<dbReference type="OrthoDB" id="384721at2"/>
<dbReference type="GO" id="GO:0070291">
    <property type="term" value="P:N-acylethanolamine metabolic process"/>
    <property type="evidence" value="ECO:0007669"/>
    <property type="project" value="TreeGrafter"/>
</dbReference>
<dbReference type="Pfam" id="PF03009">
    <property type="entry name" value="GDPD"/>
    <property type="match status" value="1"/>
</dbReference>
<dbReference type="InterPro" id="IPR030395">
    <property type="entry name" value="GP_PDE_dom"/>
</dbReference>
<proteinExistence type="predicted"/>
<evidence type="ECO:0000259" key="1">
    <source>
        <dbReference type="PROSITE" id="PS51704"/>
    </source>
</evidence>
<accession>A0A2U2PER9</accession>
<dbReference type="PANTHER" id="PTHR46320">
    <property type="entry name" value="GLYCEROPHOSPHODIESTER PHOSPHODIESTERASE 1"/>
    <property type="match status" value="1"/>
</dbReference>
<dbReference type="GO" id="GO:0005886">
    <property type="term" value="C:plasma membrane"/>
    <property type="evidence" value="ECO:0007669"/>
    <property type="project" value="TreeGrafter"/>
</dbReference>
<evidence type="ECO:0000313" key="2">
    <source>
        <dbReference type="EMBL" id="PWG79897.1"/>
    </source>
</evidence>
<dbReference type="AlphaFoldDB" id="A0A2U2PER9"/>
<dbReference type="EMBL" id="QEAS01000011">
    <property type="protein sequence ID" value="PWG79897.1"/>
    <property type="molecule type" value="Genomic_DNA"/>
</dbReference>
<comment type="caution">
    <text evidence="2">The sequence shown here is derived from an EMBL/GenBank/DDBJ whole genome shotgun (WGS) entry which is preliminary data.</text>
</comment>
<protein>
    <submittedName>
        <fullName evidence="2">Glycerophosphodiester phosphodiesterase</fullName>
    </submittedName>
</protein>
<dbReference type="RefSeq" id="WP_109416414.1">
    <property type="nucleotide sequence ID" value="NZ_QEAS01000011.1"/>
</dbReference>
<feature type="domain" description="GP-PDE" evidence="1">
    <location>
        <begin position="46"/>
        <end position="287"/>
    </location>
</feature>
<reference evidence="2 3" key="1">
    <citation type="submission" date="2018-04" db="EMBL/GenBank/DDBJ databases">
        <title>Pedobacter chongqingensis sp. nov., isolated from a rottenly hemp rope.</title>
        <authorList>
            <person name="Cai Y."/>
        </authorList>
    </citation>
    <scope>NUCLEOTIDE SEQUENCE [LARGE SCALE GENOMIC DNA]</scope>
    <source>
        <strain evidence="2 3">FJ4-8</strain>
    </source>
</reference>
<dbReference type="Proteomes" id="UP000245647">
    <property type="component" value="Unassembled WGS sequence"/>
</dbReference>
<dbReference type="GO" id="GO:0008889">
    <property type="term" value="F:glycerophosphodiester phosphodiesterase activity"/>
    <property type="evidence" value="ECO:0007669"/>
    <property type="project" value="TreeGrafter"/>
</dbReference>
<dbReference type="PROSITE" id="PS51704">
    <property type="entry name" value="GP_PDE"/>
    <property type="match status" value="1"/>
</dbReference>
<keyword evidence="3" id="KW-1185">Reference proteome</keyword>
<name>A0A2U2PER9_9SPHI</name>
<dbReference type="GO" id="GO:0006580">
    <property type="term" value="P:ethanolamine metabolic process"/>
    <property type="evidence" value="ECO:0007669"/>
    <property type="project" value="TreeGrafter"/>
</dbReference>
<evidence type="ECO:0000313" key="3">
    <source>
        <dbReference type="Proteomes" id="UP000245647"/>
    </source>
</evidence>
<dbReference type="GO" id="GO:0006644">
    <property type="term" value="P:phospholipid metabolic process"/>
    <property type="evidence" value="ECO:0007669"/>
    <property type="project" value="TreeGrafter"/>
</dbReference>
<dbReference type="SUPFAM" id="SSF51695">
    <property type="entry name" value="PLC-like phosphodiesterases"/>
    <property type="match status" value="1"/>
</dbReference>
<dbReference type="Gene3D" id="3.20.20.190">
    <property type="entry name" value="Phosphatidylinositol (PI) phosphodiesterase"/>
    <property type="match status" value="1"/>
</dbReference>
<sequence length="306" mass="34138">MNRIVQYLFVAFLLVSCTSYSQEYHLKFKDTRDLQKFLTWSPSRVPLVSCHRGGPVPGFPENAIETFANSTKHQPSVIECDAGLTKDSVLVMLHDDRLERTTTGSGDLNDRLFADLKNVRLKDNDGKVTRYHIPTLDAVLKWGRDKVLFTLDIKRGVPYQKLIDAVRRNRAEAYSIIITYNANQAAEVHKLAPDLMISASVKNRADLERLNSMGVPNNRIVAFVGVAQPDRSLCDYLHSKGIFCILGTMGNLDNKAKAKGEDVYSGLIEAGADILSSDRTEECGRELLKYSKKKGLKSTNVVMAGK</sequence>